<reference evidence="4 5" key="1">
    <citation type="submission" date="2013-01" db="EMBL/GenBank/DDBJ databases">
        <authorList>
            <person name="Fiebig A."/>
            <person name="Goeker M."/>
            <person name="Klenk H.-P.P."/>
        </authorList>
    </citation>
    <scope>NUCLEOTIDE SEQUENCE [LARGE SCALE GENOMIC DNA]</scope>
    <source>
        <strain evidence="4 5">DSM 17069</strain>
    </source>
</reference>
<keyword evidence="1" id="KW-0175">Coiled coil</keyword>
<dbReference type="AlphaFoldDB" id="A0A0A0HQ86"/>
<keyword evidence="3" id="KW-0812">Transmembrane</keyword>
<dbReference type="OrthoDB" id="7800844at2"/>
<evidence type="ECO:0000256" key="3">
    <source>
        <dbReference type="SAM" id="Phobius"/>
    </source>
</evidence>
<accession>A0A0A0HQ86</accession>
<dbReference type="EMBL" id="AONH01000002">
    <property type="protein sequence ID" value="KGM89405.1"/>
    <property type="molecule type" value="Genomic_DNA"/>
</dbReference>
<dbReference type="eggNOG" id="COG3524">
    <property type="taxonomic scope" value="Bacteria"/>
</dbReference>
<organism evidence="4 5">
    <name type="scientific">Roseovarius mucosus DSM 17069</name>
    <dbReference type="NCBI Taxonomy" id="1288298"/>
    <lineage>
        <taxon>Bacteria</taxon>
        <taxon>Pseudomonadati</taxon>
        <taxon>Pseudomonadota</taxon>
        <taxon>Alphaproteobacteria</taxon>
        <taxon>Rhodobacterales</taxon>
        <taxon>Roseobacteraceae</taxon>
        <taxon>Roseovarius</taxon>
    </lineage>
</organism>
<sequence length="423" mass="47072">MIGQQQTKEHDLNQSNSPAEKVAQPSEQGAAPKTGPGPNVVQAPSPKTPVRPPAKPARLRLRHVIIVLSFVLWVVLPVAVSGWYLYTVARDQYASHVGFSVRTEEIGSAIELLGGITELSGSSSSDTDILYEFIQSPQIVRAVDDQLDMARIYQRSGDPVFTLGEDTRIEALLSYWQRMVKIFYDRSSGLVEIRVLAFEPQDAKAVAEVVFAESSNMINQLSAIARADAMRYAEEELARAEDRLKVSNRSLTSFRNRTQIVDPAADVQGQMGLLNSLNAQMAEAQIELELLLDNANQNDPRVNQANRKIAAIQKLIDEERSTFGGASGVSGVQQYSELIEEYQALELERQFAEKSYLSALAARDVALAEAQRQSRYLATHISPTLAETAEYPRRELLLLMIAGFLLLSWSILVMVYYSLRDRR</sequence>
<evidence type="ECO:0000313" key="4">
    <source>
        <dbReference type="EMBL" id="KGM89405.1"/>
    </source>
</evidence>
<dbReference type="PANTHER" id="PTHR32309">
    <property type="entry name" value="TYROSINE-PROTEIN KINASE"/>
    <property type="match status" value="1"/>
</dbReference>
<dbReference type="GO" id="GO:0004713">
    <property type="term" value="F:protein tyrosine kinase activity"/>
    <property type="evidence" value="ECO:0007669"/>
    <property type="project" value="TreeGrafter"/>
</dbReference>
<evidence type="ECO:0000313" key="5">
    <source>
        <dbReference type="Proteomes" id="UP000030021"/>
    </source>
</evidence>
<dbReference type="HOGENOM" id="CLU_027864_1_1_5"/>
<gene>
    <name evidence="4" type="ORF">rosmuc_00890</name>
</gene>
<dbReference type="PANTHER" id="PTHR32309:SF13">
    <property type="entry name" value="FERRIC ENTEROBACTIN TRANSPORT PROTEIN FEPE"/>
    <property type="match status" value="1"/>
</dbReference>
<feature type="transmembrane region" description="Helical" evidence="3">
    <location>
        <begin position="64"/>
        <end position="86"/>
    </location>
</feature>
<feature type="region of interest" description="Disordered" evidence="2">
    <location>
        <begin position="1"/>
        <end position="54"/>
    </location>
</feature>
<protein>
    <submittedName>
        <fullName evidence="4">Capsule polysaccharide export protein</fullName>
    </submittedName>
</protein>
<keyword evidence="3" id="KW-0472">Membrane</keyword>
<comment type="caution">
    <text evidence="4">The sequence shown here is derived from an EMBL/GenBank/DDBJ whole genome shotgun (WGS) entry which is preliminary data.</text>
</comment>
<keyword evidence="3" id="KW-1133">Transmembrane helix</keyword>
<dbReference type="STRING" id="215743.ROSMUCSMR3_02313"/>
<dbReference type="RefSeq" id="WP_102105871.1">
    <property type="nucleotide sequence ID" value="NZ_KN293976.1"/>
</dbReference>
<feature type="transmembrane region" description="Helical" evidence="3">
    <location>
        <begin position="396"/>
        <end position="419"/>
    </location>
</feature>
<dbReference type="GO" id="GO:0005886">
    <property type="term" value="C:plasma membrane"/>
    <property type="evidence" value="ECO:0007669"/>
    <property type="project" value="TreeGrafter"/>
</dbReference>
<feature type="coiled-coil region" evidence="1">
    <location>
        <begin position="230"/>
        <end position="355"/>
    </location>
</feature>
<evidence type="ECO:0000256" key="2">
    <source>
        <dbReference type="SAM" id="MobiDB-lite"/>
    </source>
</evidence>
<evidence type="ECO:0000256" key="1">
    <source>
        <dbReference type="SAM" id="Coils"/>
    </source>
</evidence>
<proteinExistence type="predicted"/>
<dbReference type="Proteomes" id="UP000030021">
    <property type="component" value="Unassembled WGS sequence"/>
</dbReference>
<name>A0A0A0HQ86_9RHOB</name>
<dbReference type="PATRIC" id="fig|1288298.3.peg.902"/>
<dbReference type="InterPro" id="IPR050445">
    <property type="entry name" value="Bact_polysacc_biosynth/exp"/>
</dbReference>